<dbReference type="PaxDb" id="1435377-SUSAZ_01180"/>
<dbReference type="RefSeq" id="WP_011277152.1">
    <property type="nucleotide sequence ID" value="NZ_BHWZ01000001.1"/>
</dbReference>
<dbReference type="OMA" id="WKPLYYV"/>
<gene>
    <name evidence="1" type="ORF">ATY89_05115</name>
    <name evidence="2" type="ORF">ATZ20_08140</name>
</gene>
<organism evidence="2 3">
    <name type="scientific">Sulfolobus acidocaldarius</name>
    <dbReference type="NCBI Taxonomy" id="2285"/>
    <lineage>
        <taxon>Archaea</taxon>
        <taxon>Thermoproteota</taxon>
        <taxon>Thermoprotei</taxon>
        <taxon>Sulfolobales</taxon>
        <taxon>Sulfolobaceae</taxon>
        <taxon>Sulfolobus</taxon>
    </lineage>
</organism>
<dbReference type="EMBL" id="CP013695">
    <property type="protein sequence ID" value="ALU32113.1"/>
    <property type="molecule type" value="Genomic_DNA"/>
</dbReference>
<evidence type="ECO:0000313" key="4">
    <source>
        <dbReference type="Proteomes" id="UP000065473"/>
    </source>
</evidence>
<name>A0A0U2Y979_9CREN</name>
<dbReference type="Proteomes" id="UP000060043">
    <property type="component" value="Chromosome"/>
</dbReference>
<sequence>MKFLKRFKEENDIHSKYEVISELFASRIGRVLGMPVLDLEVTSEGIMMDYLPDRATFEVKNLKELKRALAFEEWLLNIDLKEDHILSKNNYGYIIDHGHVLLAWKPLYYVQEILHKPVTRFKLWSDKESYLEGVEIIKSLDKQNRNVILKETVNEISEFFEGVDLSEYLYFSEKILDYRERILDSLFIGEEIQLQH</sequence>
<evidence type="ECO:0000313" key="3">
    <source>
        <dbReference type="Proteomes" id="UP000060043"/>
    </source>
</evidence>
<dbReference type="GeneID" id="14550762"/>
<dbReference type="OrthoDB" id="43856at2157"/>
<reference evidence="3 4" key="1">
    <citation type="submission" date="2015-12" db="EMBL/GenBank/DDBJ databases">
        <title>A stable core within a dynamic pangenome in Sulfolobus acidocaldarius.</title>
        <authorList>
            <person name="Anderson R."/>
            <person name="Kouris A."/>
            <person name="Seward C."/>
            <person name="Campbell K."/>
            <person name="Whitaker R."/>
        </authorList>
    </citation>
    <scope>NUCLEOTIDE SEQUENCE [LARGE SCALE GENOMIC DNA]</scope>
    <source>
        <strain evidence="1 4">GG12-C01-09</strain>
        <strain evidence="2 3">NG05B_CO5_07</strain>
    </source>
</reference>
<evidence type="ECO:0000313" key="1">
    <source>
        <dbReference type="EMBL" id="ALU29384.1"/>
    </source>
</evidence>
<dbReference type="STRING" id="1435377.SUSAZ_01180"/>
<dbReference type="AlphaFoldDB" id="A0A0U2Y979"/>
<dbReference type="EMBL" id="CP013694">
    <property type="protein sequence ID" value="ALU29384.1"/>
    <property type="molecule type" value="Genomic_DNA"/>
</dbReference>
<evidence type="ECO:0000313" key="2">
    <source>
        <dbReference type="EMBL" id="ALU32113.1"/>
    </source>
</evidence>
<accession>A0A0U2Y979</accession>
<proteinExistence type="predicted"/>
<dbReference type="Proteomes" id="UP000065473">
    <property type="component" value="Chromosome"/>
</dbReference>
<protein>
    <submittedName>
        <fullName evidence="2">Uncharacterized protein</fullName>
    </submittedName>
</protein>